<protein>
    <recommendedName>
        <fullName evidence="2">histidine kinase</fullName>
        <ecNumber evidence="2">2.7.13.3</ecNumber>
    </recommendedName>
</protein>
<dbReference type="Pfam" id="PF13185">
    <property type="entry name" value="GAF_2"/>
    <property type="match status" value="1"/>
</dbReference>
<dbReference type="RefSeq" id="WP_379720214.1">
    <property type="nucleotide sequence ID" value="NZ_JBHSMS010000034.1"/>
</dbReference>
<evidence type="ECO:0000259" key="9">
    <source>
        <dbReference type="PROSITE" id="PS50113"/>
    </source>
</evidence>
<dbReference type="SMART" id="SM00387">
    <property type="entry name" value="HATPase_c"/>
    <property type="match status" value="1"/>
</dbReference>
<evidence type="ECO:0000313" key="11">
    <source>
        <dbReference type="Proteomes" id="UP001596031"/>
    </source>
</evidence>
<dbReference type="SMART" id="SM00091">
    <property type="entry name" value="PAS"/>
    <property type="match status" value="2"/>
</dbReference>
<gene>
    <name evidence="10" type="ORF">ACFPOU_10165</name>
</gene>
<evidence type="ECO:0000259" key="7">
    <source>
        <dbReference type="PROSITE" id="PS50109"/>
    </source>
</evidence>
<feature type="domain" description="Histidine kinase" evidence="7">
    <location>
        <begin position="450"/>
        <end position="668"/>
    </location>
</feature>
<dbReference type="EC" id="2.7.13.3" evidence="2"/>
<dbReference type="InterPro" id="IPR000700">
    <property type="entry name" value="PAS-assoc_C"/>
</dbReference>
<dbReference type="Pfam" id="PF02518">
    <property type="entry name" value="HATPase_c"/>
    <property type="match status" value="1"/>
</dbReference>
<dbReference type="InterPro" id="IPR029016">
    <property type="entry name" value="GAF-like_dom_sf"/>
</dbReference>
<dbReference type="SUPFAM" id="SSF52172">
    <property type="entry name" value="CheY-like"/>
    <property type="match status" value="1"/>
</dbReference>
<dbReference type="CDD" id="cd00075">
    <property type="entry name" value="HATPase"/>
    <property type="match status" value="1"/>
</dbReference>
<comment type="catalytic activity">
    <reaction evidence="1">
        <text>ATP + protein L-histidine = ADP + protein N-phospho-L-histidine.</text>
        <dbReference type="EC" id="2.7.13.3"/>
    </reaction>
</comment>
<evidence type="ECO:0000256" key="5">
    <source>
        <dbReference type="ARBA" id="ARBA00022777"/>
    </source>
</evidence>
<dbReference type="Pfam" id="PF00512">
    <property type="entry name" value="HisKA"/>
    <property type="match status" value="1"/>
</dbReference>
<dbReference type="InterPro" id="IPR011006">
    <property type="entry name" value="CheY-like_superfamily"/>
</dbReference>
<comment type="caution">
    <text evidence="10">The sequence shown here is derived from an EMBL/GenBank/DDBJ whole genome shotgun (WGS) entry which is preliminary data.</text>
</comment>
<keyword evidence="11" id="KW-1185">Reference proteome</keyword>
<organism evidence="10 11">
    <name type="scientific">Massilia jejuensis</name>
    <dbReference type="NCBI Taxonomy" id="648894"/>
    <lineage>
        <taxon>Bacteria</taxon>
        <taxon>Pseudomonadati</taxon>
        <taxon>Pseudomonadota</taxon>
        <taxon>Betaproteobacteria</taxon>
        <taxon>Burkholderiales</taxon>
        <taxon>Oxalobacteraceae</taxon>
        <taxon>Telluria group</taxon>
        <taxon>Massilia</taxon>
    </lineage>
</organism>
<dbReference type="InterPro" id="IPR000014">
    <property type="entry name" value="PAS"/>
</dbReference>
<dbReference type="SMART" id="SM00448">
    <property type="entry name" value="REC"/>
    <property type="match status" value="1"/>
</dbReference>
<dbReference type="InterPro" id="IPR036890">
    <property type="entry name" value="HATPase_C_sf"/>
</dbReference>
<evidence type="ECO:0000256" key="3">
    <source>
        <dbReference type="ARBA" id="ARBA00022553"/>
    </source>
</evidence>
<dbReference type="Gene3D" id="3.40.50.2300">
    <property type="match status" value="1"/>
</dbReference>
<dbReference type="Pfam" id="PF08448">
    <property type="entry name" value="PAS_4"/>
    <property type="match status" value="2"/>
</dbReference>
<dbReference type="PRINTS" id="PR00344">
    <property type="entry name" value="BCTRLSENSOR"/>
</dbReference>
<dbReference type="SUPFAM" id="SSF55785">
    <property type="entry name" value="PYP-like sensor domain (PAS domain)"/>
    <property type="match status" value="2"/>
</dbReference>
<feature type="modified residue" description="4-aspartylphosphate" evidence="6">
    <location>
        <position position="740"/>
    </location>
</feature>
<name>A0ABW0PJ14_9BURK</name>
<proteinExistence type="predicted"/>
<keyword evidence="4" id="KW-0808">Transferase</keyword>
<dbReference type="InterPro" id="IPR003661">
    <property type="entry name" value="HisK_dim/P_dom"/>
</dbReference>
<sequence length="809" mass="90605">MIDFNIFQSVFNNSPDGEFLFSANPSLTILAVNNRGLEAVSRERDDVVGKPLFEAFPGNPEDPQDTGTLALHQSLIKVIATGKPDRLPVQRYPIPVQMPDGSVGYEERFWSVSNTPIFDNDGKLICISHRTVDVTQRERAEAARKEYIARQTFQLQLADRIRPLTAPDEVTAAASELLGRFLNAERVFYGEVDDSEEFLDLTRDWADGSMASMAGMRLVLDEFGPQVIDIVRGGRTISVDDVTTNEHCASYADAFLAKGVRSFIAIPLLKDGRLKSILSVHDSEVHYWNNTEVAMAEDMVDRTWSALESARAQSNLRYERDQSQYIFDNMLEGFAVLDRHWTILRMNAEGLRLTRCRASEVIGRSHWDVWPYLKGTKSEVVYRRVMETGKTEIIENVHVLPDNTRSWMEVRVHRSLDGGIAFFFRDITDRKLSEEKLQDTDRRKDEFLAMLAHELRNPLAPIRAAAELLQLVKIDEARVRQTSQIIDRQVRHMTSLVDDLLDVSRVTRGLIELERARIDINHVVADAIEQVTPLIRSRRHRLGVQLTPEPPLVMGDRKRLVQVIVNLLTNSAKYTREGGQILLKTEVRNQHVLIQVTDNGIGMTPDLVSRAFDLFAQGERTSDRSSGGLGLGLALVKSLIELHHGMVACESPGVGRGSTFTVCLPRLSGQDQEESVQQAHPAMPNNSSPLRILVVDDNTDAASMLGMLLEASGYQVLIEHGSHRALERVKSDPPQVCILDIGLAEMDGYELAKRLRASPQTADALLIAVTGYGQASDRQQALAAGFDHHLVKPVDIRQLLTILAEVSYF</sequence>
<dbReference type="PROSITE" id="PS50109">
    <property type="entry name" value="HIS_KIN"/>
    <property type="match status" value="1"/>
</dbReference>
<dbReference type="PANTHER" id="PTHR43547:SF2">
    <property type="entry name" value="HYBRID SIGNAL TRANSDUCTION HISTIDINE KINASE C"/>
    <property type="match status" value="1"/>
</dbReference>
<dbReference type="SUPFAM" id="SSF55781">
    <property type="entry name" value="GAF domain-like"/>
    <property type="match status" value="1"/>
</dbReference>
<reference evidence="11" key="1">
    <citation type="journal article" date="2019" name="Int. J. Syst. Evol. Microbiol.">
        <title>The Global Catalogue of Microorganisms (GCM) 10K type strain sequencing project: providing services to taxonomists for standard genome sequencing and annotation.</title>
        <authorList>
            <consortium name="The Broad Institute Genomics Platform"/>
            <consortium name="The Broad Institute Genome Sequencing Center for Infectious Disease"/>
            <person name="Wu L."/>
            <person name="Ma J."/>
        </authorList>
    </citation>
    <scope>NUCLEOTIDE SEQUENCE [LARGE SCALE GENOMIC DNA]</scope>
    <source>
        <strain evidence="11">CCUG 38813</strain>
    </source>
</reference>
<evidence type="ECO:0000313" key="10">
    <source>
        <dbReference type="EMBL" id="MFC5511487.1"/>
    </source>
</evidence>
<dbReference type="EMBL" id="JBHSMS010000034">
    <property type="protein sequence ID" value="MFC5511487.1"/>
    <property type="molecule type" value="Genomic_DNA"/>
</dbReference>
<evidence type="ECO:0000259" key="8">
    <source>
        <dbReference type="PROSITE" id="PS50110"/>
    </source>
</evidence>
<dbReference type="PROSITE" id="PS50113">
    <property type="entry name" value="PAC"/>
    <property type="match status" value="1"/>
</dbReference>
<dbReference type="InterPro" id="IPR035965">
    <property type="entry name" value="PAS-like_dom_sf"/>
</dbReference>
<dbReference type="InterPro" id="IPR004358">
    <property type="entry name" value="Sig_transdc_His_kin-like_C"/>
</dbReference>
<keyword evidence="5" id="KW-0418">Kinase</keyword>
<dbReference type="Proteomes" id="UP001596031">
    <property type="component" value="Unassembled WGS sequence"/>
</dbReference>
<dbReference type="CDD" id="cd00130">
    <property type="entry name" value="PAS"/>
    <property type="match status" value="2"/>
</dbReference>
<keyword evidence="3 6" id="KW-0597">Phosphoprotein</keyword>
<evidence type="ECO:0000256" key="1">
    <source>
        <dbReference type="ARBA" id="ARBA00000085"/>
    </source>
</evidence>
<evidence type="ECO:0000256" key="2">
    <source>
        <dbReference type="ARBA" id="ARBA00012438"/>
    </source>
</evidence>
<dbReference type="InterPro" id="IPR036097">
    <property type="entry name" value="HisK_dim/P_sf"/>
</dbReference>
<dbReference type="CDD" id="cd00082">
    <property type="entry name" value="HisKA"/>
    <property type="match status" value="1"/>
</dbReference>
<dbReference type="InterPro" id="IPR003018">
    <property type="entry name" value="GAF"/>
</dbReference>
<dbReference type="Pfam" id="PF00072">
    <property type="entry name" value="Response_reg"/>
    <property type="match status" value="1"/>
</dbReference>
<dbReference type="PANTHER" id="PTHR43547">
    <property type="entry name" value="TWO-COMPONENT HISTIDINE KINASE"/>
    <property type="match status" value="1"/>
</dbReference>
<evidence type="ECO:0000256" key="6">
    <source>
        <dbReference type="PROSITE-ProRule" id="PRU00169"/>
    </source>
</evidence>
<dbReference type="SUPFAM" id="SSF55874">
    <property type="entry name" value="ATPase domain of HSP90 chaperone/DNA topoisomerase II/histidine kinase"/>
    <property type="match status" value="1"/>
</dbReference>
<dbReference type="SUPFAM" id="SSF47384">
    <property type="entry name" value="Homodimeric domain of signal transducing histidine kinase"/>
    <property type="match status" value="1"/>
</dbReference>
<dbReference type="SMART" id="SM00065">
    <property type="entry name" value="GAF"/>
    <property type="match status" value="1"/>
</dbReference>
<dbReference type="Gene3D" id="3.30.565.10">
    <property type="entry name" value="Histidine kinase-like ATPase, C-terminal domain"/>
    <property type="match status" value="1"/>
</dbReference>
<dbReference type="SMART" id="SM00388">
    <property type="entry name" value="HisKA"/>
    <property type="match status" value="1"/>
</dbReference>
<dbReference type="CDD" id="cd17580">
    <property type="entry name" value="REC_2_DhkD-like"/>
    <property type="match status" value="1"/>
</dbReference>
<dbReference type="Gene3D" id="1.10.287.130">
    <property type="match status" value="1"/>
</dbReference>
<dbReference type="Gene3D" id="3.30.450.20">
    <property type="entry name" value="PAS domain"/>
    <property type="match status" value="2"/>
</dbReference>
<dbReference type="InterPro" id="IPR005467">
    <property type="entry name" value="His_kinase_dom"/>
</dbReference>
<dbReference type="PROSITE" id="PS50110">
    <property type="entry name" value="RESPONSE_REGULATORY"/>
    <property type="match status" value="1"/>
</dbReference>
<dbReference type="NCBIfam" id="TIGR00229">
    <property type="entry name" value="sensory_box"/>
    <property type="match status" value="1"/>
</dbReference>
<dbReference type="InterPro" id="IPR001789">
    <property type="entry name" value="Sig_transdc_resp-reg_receiver"/>
</dbReference>
<evidence type="ECO:0000256" key="4">
    <source>
        <dbReference type="ARBA" id="ARBA00022679"/>
    </source>
</evidence>
<accession>A0ABW0PJ14</accession>
<feature type="domain" description="PAC" evidence="9">
    <location>
        <begin position="90"/>
        <end position="146"/>
    </location>
</feature>
<dbReference type="Gene3D" id="3.30.450.40">
    <property type="match status" value="1"/>
</dbReference>
<dbReference type="InterPro" id="IPR013656">
    <property type="entry name" value="PAS_4"/>
</dbReference>
<dbReference type="InterPro" id="IPR003594">
    <property type="entry name" value="HATPase_dom"/>
</dbReference>
<feature type="domain" description="Response regulatory" evidence="8">
    <location>
        <begin position="691"/>
        <end position="807"/>
    </location>
</feature>